<dbReference type="PANTHER" id="PTHR24096">
    <property type="entry name" value="LONG-CHAIN-FATTY-ACID--COA LIGASE"/>
    <property type="match status" value="1"/>
</dbReference>
<dbReference type="PANTHER" id="PTHR24096:SF149">
    <property type="entry name" value="AMP-BINDING DOMAIN-CONTAINING PROTEIN-RELATED"/>
    <property type="match status" value="1"/>
</dbReference>
<dbReference type="InterPro" id="IPR000873">
    <property type="entry name" value="AMP-dep_synth/lig_dom"/>
</dbReference>
<feature type="domain" description="AMP-binding enzyme C-terminal" evidence="4">
    <location>
        <begin position="472"/>
        <end position="547"/>
    </location>
</feature>
<dbReference type="HOGENOM" id="CLU_000022_59_7_11"/>
<dbReference type="InterPro" id="IPR020845">
    <property type="entry name" value="AMP-binding_CS"/>
</dbReference>
<dbReference type="PROSITE" id="PS00455">
    <property type="entry name" value="AMP_BINDING"/>
    <property type="match status" value="1"/>
</dbReference>
<comment type="similarity">
    <text evidence="1">Belongs to the ATP-dependent AMP-binding enzyme family.</text>
</comment>
<evidence type="ECO:0000256" key="1">
    <source>
        <dbReference type="ARBA" id="ARBA00006432"/>
    </source>
</evidence>
<reference evidence="5" key="1">
    <citation type="submission" date="2011-01" db="EMBL/GenBank/DDBJ databases">
        <authorList>
            <person name="Muzny D."/>
            <person name="Qin X."/>
            <person name="Buhay C."/>
            <person name="Dugan-Rocha S."/>
            <person name="Ding Y."/>
            <person name="Chen G."/>
            <person name="Hawes A."/>
            <person name="Holder M."/>
            <person name="Jhangiani S."/>
            <person name="Johnson A."/>
            <person name="Khan Z."/>
            <person name="Li Z."/>
            <person name="Liu W."/>
            <person name="Liu X."/>
            <person name="Perez L."/>
            <person name="Shen H."/>
            <person name="Wang Q."/>
            <person name="Watt J."/>
            <person name="Xi L."/>
            <person name="Xin Y."/>
            <person name="Zhou J."/>
            <person name="Deng J."/>
            <person name="Jiang H."/>
            <person name="Liu Y."/>
            <person name="Qu J."/>
            <person name="Song X.-Z."/>
            <person name="Zhang L."/>
            <person name="Villasana D."/>
            <person name="Johnson A."/>
            <person name="Liu J."/>
            <person name="Liyanage D."/>
            <person name="Lorensuhewa L."/>
            <person name="Robinson T."/>
            <person name="Song A."/>
            <person name="Song B.-B."/>
            <person name="Dinh H."/>
            <person name="Thornton R."/>
            <person name="Coyle M."/>
            <person name="Francisco L."/>
            <person name="Jackson L."/>
            <person name="Javaid M."/>
            <person name="Korchina V."/>
            <person name="Kovar C."/>
            <person name="Mata R."/>
            <person name="Mathew T."/>
            <person name="Ngo R."/>
            <person name="Nguyen L."/>
            <person name="Nguyen N."/>
            <person name="Okwuonu G."/>
            <person name="Ongeri F."/>
            <person name="Pham C."/>
            <person name="Simmons D."/>
            <person name="Wilczek-Boney K."/>
            <person name="Hale W."/>
            <person name="Jakkamsetti A."/>
            <person name="Pham P."/>
            <person name="Ruth R."/>
            <person name="San Lucas F."/>
            <person name="Warren J."/>
            <person name="Zhang J."/>
            <person name="Zhao Z."/>
            <person name="Zhou C."/>
            <person name="Zhu D."/>
            <person name="Lee S."/>
            <person name="Bess C."/>
            <person name="Blankenburg K."/>
            <person name="Forbes L."/>
            <person name="Fu Q."/>
            <person name="Gubbala S."/>
            <person name="Hirani K."/>
            <person name="Jayaseelan J.C."/>
            <person name="Lara F."/>
            <person name="Munidasa M."/>
            <person name="Palculict T."/>
            <person name="Patil S."/>
            <person name="Pu L.-L."/>
            <person name="Saada N."/>
            <person name="Tang L."/>
            <person name="Weissenberger G."/>
            <person name="Zhu Y."/>
            <person name="Hemphill L."/>
            <person name="Shang Y."/>
            <person name="Youmans B."/>
            <person name="Ayvaz T."/>
            <person name="Ross M."/>
            <person name="Santibanez J."/>
            <person name="Aqrawi P."/>
            <person name="Gross S."/>
            <person name="Joshi V."/>
            <person name="Fowler G."/>
            <person name="Nazareth L."/>
            <person name="Reid J."/>
            <person name="Worley K."/>
            <person name="Petrosino J."/>
            <person name="Highlander S."/>
            <person name="Gibbs R."/>
        </authorList>
    </citation>
    <scope>NUCLEOTIDE SEQUENCE [LARGE SCALE GENOMIC DNA]</scope>
    <source>
        <strain evidence="5">ATCC 33707</strain>
    </source>
</reference>
<dbReference type="InterPro" id="IPR042099">
    <property type="entry name" value="ANL_N_sf"/>
</dbReference>
<comment type="caution">
    <text evidence="5">The sequence shown here is derived from an EMBL/GenBank/DDBJ whole genome shotgun (WGS) entry which is preliminary data.</text>
</comment>
<dbReference type="GO" id="GO:0016405">
    <property type="term" value="F:CoA-ligase activity"/>
    <property type="evidence" value="ECO:0007669"/>
    <property type="project" value="TreeGrafter"/>
</dbReference>
<dbReference type="RefSeq" id="WP_005514984.1">
    <property type="nucleotide sequence ID" value="NZ_CM001149.1"/>
</dbReference>
<organism evidence="5 6">
    <name type="scientific">Prescottella equi ATCC 33707</name>
    <dbReference type="NCBI Taxonomy" id="525370"/>
    <lineage>
        <taxon>Bacteria</taxon>
        <taxon>Bacillati</taxon>
        <taxon>Actinomycetota</taxon>
        <taxon>Actinomycetes</taxon>
        <taxon>Mycobacteriales</taxon>
        <taxon>Nocardiaceae</taxon>
        <taxon>Prescottella</taxon>
    </lineage>
</organism>
<accession>E9T566</accession>
<evidence type="ECO:0000313" key="6">
    <source>
        <dbReference type="Proteomes" id="UP000004245"/>
    </source>
</evidence>
<dbReference type="EMBL" id="ADNW02000017">
    <property type="protein sequence ID" value="EGD22697.1"/>
    <property type="molecule type" value="Genomic_DNA"/>
</dbReference>
<dbReference type="Pfam" id="PF00501">
    <property type="entry name" value="AMP-binding"/>
    <property type="match status" value="1"/>
</dbReference>
<evidence type="ECO:0000259" key="4">
    <source>
        <dbReference type="Pfam" id="PF13193"/>
    </source>
</evidence>
<gene>
    <name evidence="5" type="ORF">HMPREF0724_13694</name>
</gene>
<dbReference type="InterPro" id="IPR025110">
    <property type="entry name" value="AMP-bd_C"/>
</dbReference>
<dbReference type="Gene3D" id="3.40.50.12780">
    <property type="entry name" value="N-terminal domain of ligase-like"/>
    <property type="match status" value="1"/>
</dbReference>
<evidence type="ECO:0000256" key="2">
    <source>
        <dbReference type="ARBA" id="ARBA00022598"/>
    </source>
</evidence>
<keyword evidence="2" id="KW-0436">Ligase</keyword>
<proteinExistence type="inferred from homology"/>
<dbReference type="SUPFAM" id="SSF56801">
    <property type="entry name" value="Acetyl-CoA synthetase-like"/>
    <property type="match status" value="1"/>
</dbReference>
<evidence type="ECO:0000313" key="5">
    <source>
        <dbReference type="EMBL" id="EGD22697.1"/>
    </source>
</evidence>
<dbReference type="Proteomes" id="UP000004245">
    <property type="component" value="Unassembled WGS sequence"/>
</dbReference>
<dbReference type="AlphaFoldDB" id="E9T566"/>
<sequence>MNSSPSSTPVLSCPDVTMAVLVPSVASLYGERIAVVDGHERCTYTELHRRAAAFAEGLRRAGIRAGDAVVLHLSNSIDFVVAYYGILMAEATVTPVNPLQPVGGLRAQIVDTGAVAAVGHVSTVDTLTEAARSTGVRLVVVSGTSGFDGPAPDGVAVAGFTDFLVHSAVPTGLVASHPSGPGGNAVAHLAYTGGTTGIPKAVRVLQRNVVANVTQMTAQRAGMLPVVEHRGLLVLEPIAGLGDAAVSPGQGSTVVVSPLFHAHALINMSFLMLSGITLVLAGRFAPDRMLELIELHRSVYLTGSPAMWHALIGHPDVRRRDLSSVRVVSSGAAPIDRPTLERLRQSFPEARIVEGYGLTEATCAVTTAPVSPADGFKIGSVGVPLFDTEVEVRSLDAEGRVLAPGERGELWVRGPQVADGYHRRPEATAEQFVDGWLRTGDIGYRDEDGFVFIADRAKDMLIYKGYNVYPRELEDILVRHPDVASAAVVGRSNPAVGQEPIAFVVAERGRSVQPEAVADFVSREVLPYKKLRGVIVVDSLPVSAAGKVLKTELRDRIDPVAPPAG</sequence>
<evidence type="ECO:0000259" key="3">
    <source>
        <dbReference type="Pfam" id="PF00501"/>
    </source>
</evidence>
<dbReference type="Gene3D" id="3.30.300.30">
    <property type="match status" value="1"/>
</dbReference>
<name>E9T566_RHOHA</name>
<keyword evidence="6" id="KW-1185">Reference proteome</keyword>
<dbReference type="OrthoDB" id="9803968at2"/>
<protein>
    <submittedName>
        <fullName evidence="5">AMP-binding enzyme</fullName>
    </submittedName>
</protein>
<dbReference type="Pfam" id="PF13193">
    <property type="entry name" value="AMP-binding_C"/>
    <property type="match status" value="1"/>
</dbReference>
<dbReference type="InterPro" id="IPR045851">
    <property type="entry name" value="AMP-bd_C_sf"/>
</dbReference>
<feature type="domain" description="AMP-dependent synthetase/ligase" evidence="3">
    <location>
        <begin position="27"/>
        <end position="422"/>
    </location>
</feature>